<protein>
    <recommendedName>
        <fullName evidence="1">MmeI-like N-terminal domain-containing protein</fullName>
    </recommendedName>
</protein>
<name>A0A1S7U8G9_9HYPH</name>
<dbReference type="InterPro" id="IPR046817">
    <property type="entry name" value="MmeI_N"/>
</dbReference>
<keyword evidence="3" id="KW-1185">Reference proteome</keyword>
<dbReference type="Pfam" id="PF20464">
    <property type="entry name" value="MmeI_N"/>
    <property type="match status" value="1"/>
</dbReference>
<dbReference type="AlphaFoldDB" id="A0A1S7U8G9"/>
<dbReference type="EMBL" id="FCNP01000048">
    <property type="protein sequence ID" value="CVI62678.1"/>
    <property type="molecule type" value="Genomic_DNA"/>
</dbReference>
<proteinExistence type="predicted"/>
<reference evidence="2" key="1">
    <citation type="submission" date="2016-01" db="EMBL/GenBank/DDBJ databases">
        <authorList>
            <person name="Regsiter A."/>
            <person name="william w."/>
        </authorList>
    </citation>
    <scope>NUCLEOTIDE SEQUENCE</scope>
    <source>
        <strain evidence="2">NCPPB 1641</strain>
    </source>
</reference>
<evidence type="ECO:0000313" key="2">
    <source>
        <dbReference type="EMBL" id="CVI62678.1"/>
    </source>
</evidence>
<organism evidence="2 3">
    <name type="scientific">Agrobacterium deltaense NCPPB 1641</name>
    <dbReference type="NCBI Taxonomy" id="1183425"/>
    <lineage>
        <taxon>Bacteria</taxon>
        <taxon>Pseudomonadati</taxon>
        <taxon>Pseudomonadota</taxon>
        <taxon>Alphaproteobacteria</taxon>
        <taxon>Hyphomicrobiales</taxon>
        <taxon>Rhizobiaceae</taxon>
        <taxon>Rhizobium/Agrobacterium group</taxon>
        <taxon>Agrobacterium</taxon>
    </lineage>
</organism>
<accession>A0A1S7U8G9</accession>
<feature type="domain" description="MmeI-like N-terminal" evidence="1">
    <location>
        <begin position="13"/>
        <end position="106"/>
    </location>
</feature>
<dbReference type="Proteomes" id="UP000192140">
    <property type="component" value="Unassembled WGS sequence"/>
</dbReference>
<evidence type="ECO:0000259" key="1">
    <source>
        <dbReference type="Pfam" id="PF20464"/>
    </source>
</evidence>
<gene>
    <name evidence="2" type="ORF">AGR7A_pAt10045</name>
</gene>
<comment type="caution">
    <text evidence="2">The sequence shown here is derived from an EMBL/GenBank/DDBJ whole genome shotgun (WGS) entry which is preliminary data.</text>
</comment>
<evidence type="ECO:0000313" key="3">
    <source>
        <dbReference type="Proteomes" id="UP000192140"/>
    </source>
</evidence>
<sequence>MNGAQGNISLGISEFVARWSDREGGQERANYSLFLTELCDVLGVAHPDPASASHEMNDYVFERRVERRMADGRSEVGRIDLYKRGHFILEAKQSRQRSGLEPTASISQGDLFNSHTRRTHAVELNAIDHLMIQVQPCQRIIPIRHFSSYVMSAAFSNSMRIFRATDGTMHSFLTPRRFEFSLLISRIQ</sequence>